<keyword evidence="2" id="KW-1185">Reference proteome</keyword>
<protein>
    <submittedName>
        <fullName evidence="1">Uncharacterized protein</fullName>
    </submittedName>
</protein>
<dbReference type="EMBL" id="JAGETV010000007">
    <property type="protein sequence ID" value="MBO1927116.1"/>
    <property type="molecule type" value="Genomic_DNA"/>
</dbReference>
<organism evidence="1 2">
    <name type="scientific">Thiomicrorhabdus marina</name>
    <dbReference type="NCBI Taxonomy" id="2818442"/>
    <lineage>
        <taxon>Bacteria</taxon>
        <taxon>Pseudomonadati</taxon>
        <taxon>Pseudomonadota</taxon>
        <taxon>Gammaproteobacteria</taxon>
        <taxon>Thiotrichales</taxon>
        <taxon>Piscirickettsiaceae</taxon>
        <taxon>Thiomicrorhabdus</taxon>
    </lineage>
</organism>
<evidence type="ECO:0000313" key="2">
    <source>
        <dbReference type="Proteomes" id="UP000664835"/>
    </source>
</evidence>
<dbReference type="Proteomes" id="UP000664835">
    <property type="component" value="Unassembled WGS sequence"/>
</dbReference>
<evidence type="ECO:0000313" key="1">
    <source>
        <dbReference type="EMBL" id="MBO1927116.1"/>
    </source>
</evidence>
<accession>A0ABS3Q464</accession>
<reference evidence="1 2" key="1">
    <citation type="submission" date="2021-03" db="EMBL/GenBank/DDBJ databases">
        <title>Thiomicrorhabdus sp.nov.,novel sulfur-oxidizing bacteria isolated from coastal sediment.</title>
        <authorList>
            <person name="Liu X."/>
        </authorList>
    </citation>
    <scope>NUCLEOTIDE SEQUENCE [LARGE SCALE GENOMIC DNA]</scope>
    <source>
        <strain evidence="1 2">6S2-11</strain>
    </source>
</reference>
<proteinExistence type="predicted"/>
<sequence>MMKKKTTMGDGGSHVAAIKRAFIEKKALFYSGNHHSKADANLAKLKQSFDAMGYLSPESLSTEHWAALIPKSNPDLFPHLRVYISSDFQSMHFLNVETGALGFYSFNGCKPDYSDDSIFEKLGFGGVA</sequence>
<dbReference type="RefSeq" id="WP_208148562.1">
    <property type="nucleotide sequence ID" value="NZ_JAGETV010000007.1"/>
</dbReference>
<comment type="caution">
    <text evidence="1">The sequence shown here is derived from an EMBL/GenBank/DDBJ whole genome shotgun (WGS) entry which is preliminary data.</text>
</comment>
<gene>
    <name evidence="1" type="ORF">J3998_05960</name>
</gene>
<name>A0ABS3Q464_9GAMM</name>